<dbReference type="Proteomes" id="UP000645555">
    <property type="component" value="Unassembled WGS sequence"/>
</dbReference>
<proteinExistence type="predicted"/>
<keyword evidence="2" id="KW-1133">Transmembrane helix</keyword>
<feature type="transmembrane region" description="Helical" evidence="2">
    <location>
        <begin position="92"/>
        <end position="114"/>
    </location>
</feature>
<dbReference type="RefSeq" id="WP_190040329.1">
    <property type="nucleotide sequence ID" value="NZ_BMWD01000061.1"/>
</dbReference>
<dbReference type="EMBL" id="BMWD01000061">
    <property type="protein sequence ID" value="GGX99734.1"/>
    <property type="molecule type" value="Genomic_DNA"/>
</dbReference>
<reference evidence="3" key="2">
    <citation type="submission" date="2020-09" db="EMBL/GenBank/DDBJ databases">
        <authorList>
            <person name="Sun Q."/>
            <person name="Ohkuma M."/>
        </authorList>
    </citation>
    <scope>NUCLEOTIDE SEQUENCE</scope>
    <source>
        <strain evidence="3">JCM 4956</strain>
    </source>
</reference>
<keyword evidence="2" id="KW-0472">Membrane</keyword>
<evidence type="ECO:0000256" key="1">
    <source>
        <dbReference type="SAM" id="Coils"/>
    </source>
</evidence>
<comment type="caution">
    <text evidence="3">The sequence shown here is derived from an EMBL/GenBank/DDBJ whole genome shotgun (WGS) entry which is preliminary data.</text>
</comment>
<keyword evidence="2" id="KW-0812">Transmembrane</keyword>
<keyword evidence="1" id="KW-0175">Coiled coil</keyword>
<gene>
    <name evidence="3" type="ORF">GCM10010515_77240</name>
</gene>
<reference evidence="3" key="1">
    <citation type="journal article" date="2014" name="Int. J. Syst. Evol. Microbiol.">
        <title>Complete genome sequence of Corynebacterium casei LMG S-19264T (=DSM 44701T), isolated from a smear-ripened cheese.</title>
        <authorList>
            <consortium name="US DOE Joint Genome Institute (JGI-PGF)"/>
            <person name="Walter F."/>
            <person name="Albersmeier A."/>
            <person name="Kalinowski J."/>
            <person name="Ruckert C."/>
        </authorList>
    </citation>
    <scope>NUCLEOTIDE SEQUENCE</scope>
    <source>
        <strain evidence="3">JCM 4956</strain>
    </source>
</reference>
<evidence type="ECO:0000256" key="2">
    <source>
        <dbReference type="SAM" id="Phobius"/>
    </source>
</evidence>
<evidence type="ECO:0000313" key="3">
    <source>
        <dbReference type="EMBL" id="GGX99734.1"/>
    </source>
</evidence>
<name>A0A918U6I9_9ACTN</name>
<sequence length="116" mass="13111">MAEEPSNGELGRLIGGLEARLDSRFGELNSRLDKVVSLDVYTIQSTYVEQRLAQLQSDIQRCSDTTAQLEDALEQYQRDEAKRREDERQKRLYQAVIPILVCLVSAAIAVWAVVAK</sequence>
<accession>A0A918U6I9</accession>
<organism evidence="3 4">
    <name type="scientific">Streptomyces fructofermentans</name>
    <dbReference type="NCBI Taxonomy" id="152141"/>
    <lineage>
        <taxon>Bacteria</taxon>
        <taxon>Bacillati</taxon>
        <taxon>Actinomycetota</taxon>
        <taxon>Actinomycetes</taxon>
        <taxon>Kitasatosporales</taxon>
        <taxon>Streptomycetaceae</taxon>
        <taxon>Streptomyces</taxon>
    </lineage>
</organism>
<feature type="coiled-coil region" evidence="1">
    <location>
        <begin position="52"/>
        <end position="89"/>
    </location>
</feature>
<evidence type="ECO:0000313" key="4">
    <source>
        <dbReference type="Proteomes" id="UP000645555"/>
    </source>
</evidence>
<dbReference type="AlphaFoldDB" id="A0A918U6I9"/>
<keyword evidence="4" id="KW-1185">Reference proteome</keyword>
<protein>
    <submittedName>
        <fullName evidence="3">Uncharacterized protein</fullName>
    </submittedName>
</protein>